<reference evidence="2 3" key="2">
    <citation type="submission" date="2020-01" db="EMBL/GenBank/DDBJ databases">
        <title>Microvirga sp. nov., an arsenate reduction bacterium isolated from Tibet hotspring sediments.</title>
        <authorList>
            <person name="Xian W.-D."/>
            <person name="Li W.-J."/>
        </authorList>
    </citation>
    <scope>NUCLEOTIDE SEQUENCE [LARGE SCALE GENOMIC DNA]</scope>
    <source>
        <strain evidence="2 3">KCTC 23863</strain>
    </source>
</reference>
<evidence type="ECO:0000313" key="3">
    <source>
        <dbReference type="Proteomes" id="UP000436483"/>
    </source>
</evidence>
<feature type="compositionally biased region" description="Basic and acidic residues" evidence="1">
    <location>
        <begin position="44"/>
        <end position="56"/>
    </location>
</feature>
<dbReference type="OrthoDB" id="9811127at2"/>
<dbReference type="Pfam" id="PF11154">
    <property type="entry name" value="DUF2934"/>
    <property type="match status" value="1"/>
</dbReference>
<gene>
    <name evidence="2" type="ORF">GR328_12990</name>
</gene>
<dbReference type="AlphaFoldDB" id="A0A7X3MSJ9"/>
<dbReference type="Proteomes" id="UP000436483">
    <property type="component" value="Unassembled WGS sequence"/>
</dbReference>
<comment type="caution">
    <text evidence="2">The sequence shown here is derived from an EMBL/GenBank/DDBJ whole genome shotgun (WGS) entry which is preliminary data.</text>
</comment>
<dbReference type="InterPro" id="IPR021327">
    <property type="entry name" value="DUF2934"/>
</dbReference>
<feature type="compositionally biased region" description="Low complexity" evidence="1">
    <location>
        <begin position="61"/>
        <end position="74"/>
    </location>
</feature>
<dbReference type="EMBL" id="WURB01000008">
    <property type="protein sequence ID" value="MXQ12361.1"/>
    <property type="molecule type" value="Genomic_DNA"/>
</dbReference>
<protein>
    <submittedName>
        <fullName evidence="2">DUF2934 domain-containing protein</fullName>
    </submittedName>
</protein>
<sequence>MSDTLSAAAIATSQDEKIRQRAYEIWEREGRTGNPEDHWFRAQRELDDQGRERSDATVEDAPPAAAAEASSAASGEVPDERFAE</sequence>
<accession>A0A7X3MSJ9</accession>
<keyword evidence="3" id="KW-1185">Reference proteome</keyword>
<organism evidence="2 3">
    <name type="scientific">Microvirga makkahensis</name>
    <dbReference type="NCBI Taxonomy" id="1128670"/>
    <lineage>
        <taxon>Bacteria</taxon>
        <taxon>Pseudomonadati</taxon>
        <taxon>Pseudomonadota</taxon>
        <taxon>Alphaproteobacteria</taxon>
        <taxon>Hyphomicrobiales</taxon>
        <taxon>Methylobacteriaceae</taxon>
        <taxon>Microvirga</taxon>
    </lineage>
</organism>
<proteinExistence type="predicted"/>
<reference evidence="2 3" key="1">
    <citation type="submission" date="2019-12" db="EMBL/GenBank/DDBJ databases">
        <authorList>
            <person name="Yuan C.-G."/>
        </authorList>
    </citation>
    <scope>NUCLEOTIDE SEQUENCE [LARGE SCALE GENOMIC DNA]</scope>
    <source>
        <strain evidence="2 3">KCTC 23863</strain>
    </source>
</reference>
<name>A0A7X3MSJ9_9HYPH</name>
<dbReference type="RefSeq" id="WP_160884950.1">
    <property type="nucleotide sequence ID" value="NZ_WURB01000008.1"/>
</dbReference>
<feature type="region of interest" description="Disordered" evidence="1">
    <location>
        <begin position="44"/>
        <end position="84"/>
    </location>
</feature>
<evidence type="ECO:0000256" key="1">
    <source>
        <dbReference type="SAM" id="MobiDB-lite"/>
    </source>
</evidence>
<evidence type="ECO:0000313" key="2">
    <source>
        <dbReference type="EMBL" id="MXQ12361.1"/>
    </source>
</evidence>